<keyword evidence="1" id="KW-0472">Membrane</keyword>
<accession>A0A146G886</accession>
<keyword evidence="3" id="KW-1185">Reference proteome</keyword>
<organism evidence="2 3">
    <name type="scientific">Terrimicrobium sacchariphilum</name>
    <dbReference type="NCBI Taxonomy" id="690879"/>
    <lineage>
        <taxon>Bacteria</taxon>
        <taxon>Pseudomonadati</taxon>
        <taxon>Verrucomicrobiota</taxon>
        <taxon>Terrimicrobiia</taxon>
        <taxon>Terrimicrobiales</taxon>
        <taxon>Terrimicrobiaceae</taxon>
        <taxon>Terrimicrobium</taxon>
    </lineage>
</organism>
<evidence type="ECO:0000313" key="3">
    <source>
        <dbReference type="Proteomes" id="UP000076023"/>
    </source>
</evidence>
<protein>
    <submittedName>
        <fullName evidence="2">Uncharacterized protein</fullName>
    </submittedName>
</protein>
<dbReference type="Pfam" id="PF24400">
    <property type="entry name" value="DUF7544"/>
    <property type="match status" value="1"/>
</dbReference>
<feature type="transmembrane region" description="Helical" evidence="1">
    <location>
        <begin position="197"/>
        <end position="224"/>
    </location>
</feature>
<dbReference type="OrthoDB" id="1119562at2"/>
<reference evidence="3" key="1">
    <citation type="journal article" date="2017" name="Genome Announc.">
        <title>Draft Genome Sequence of Terrimicrobium sacchariphilum NM-5T, a Facultative Anaerobic Soil Bacterium of the Class Spartobacteria.</title>
        <authorList>
            <person name="Qiu Y.L."/>
            <person name="Tourlousse D.M."/>
            <person name="Matsuura N."/>
            <person name="Ohashi A."/>
            <person name="Sekiguchi Y."/>
        </authorList>
    </citation>
    <scope>NUCLEOTIDE SEQUENCE [LARGE SCALE GENOMIC DNA]</scope>
    <source>
        <strain evidence="3">NM-5</strain>
    </source>
</reference>
<dbReference type="InterPro" id="IPR055966">
    <property type="entry name" value="DUF7544"/>
</dbReference>
<feature type="transmembrane region" description="Helical" evidence="1">
    <location>
        <begin position="101"/>
        <end position="127"/>
    </location>
</feature>
<feature type="transmembrane region" description="Helical" evidence="1">
    <location>
        <begin position="24"/>
        <end position="41"/>
    </location>
</feature>
<evidence type="ECO:0000256" key="1">
    <source>
        <dbReference type="SAM" id="Phobius"/>
    </source>
</evidence>
<feature type="transmembrane region" description="Helical" evidence="1">
    <location>
        <begin position="257"/>
        <end position="281"/>
    </location>
</feature>
<comment type="caution">
    <text evidence="2">The sequence shown here is derived from an EMBL/GenBank/DDBJ whole genome shotgun (WGS) entry which is preliminary data.</text>
</comment>
<dbReference type="AlphaFoldDB" id="A0A146G886"/>
<keyword evidence="1" id="KW-0812">Transmembrane</keyword>
<feature type="transmembrane region" description="Helical" evidence="1">
    <location>
        <begin position="160"/>
        <end position="185"/>
    </location>
</feature>
<proteinExistence type="predicted"/>
<dbReference type="InParanoid" id="A0A146G886"/>
<keyword evidence="1" id="KW-1133">Transmembrane helix</keyword>
<name>A0A146G886_TERSA</name>
<dbReference type="EMBL" id="BDCO01000002">
    <property type="protein sequence ID" value="GAT33533.1"/>
    <property type="molecule type" value="Genomic_DNA"/>
</dbReference>
<evidence type="ECO:0000313" key="2">
    <source>
        <dbReference type="EMBL" id="GAT33533.1"/>
    </source>
</evidence>
<dbReference type="Proteomes" id="UP000076023">
    <property type="component" value="Unassembled WGS sequence"/>
</dbReference>
<sequence length="337" mass="36335">MNIIDPLSVAWQAVSKQLFQNFRFGKWFALGLSAWLANILIGNTGNCTFPFNILNVLLDVGSKSHSSSGLIPQWPQFLASAPVPGQATTPDLSQAIGGSSAFLGIFGVILIAVVVVALALGLVMLWLGCRGQFMLLDNVLHDRDQVIKPWKEFRKHGNSLFLPFLFLGGGNIILIFAVVIGVVAFSEVPGLGNSVETWVWVVLGLVCMLSVALVVLAAILLMLVREVGSVWMYRNGGTAWDAMRRILALAAEKPADVVLYIVARIVLGIVFWSALMLVGFATCCLGFLPYLNTVITLPVSVFRVVYNVELVAQFGAEFDVRIPGTPAIPGLPPDAAV</sequence>
<gene>
    <name evidence="2" type="ORF">TSACC_21950</name>
</gene>
<dbReference type="RefSeq" id="WP_075079258.1">
    <property type="nucleotide sequence ID" value="NZ_BDCO01000002.1"/>
</dbReference>
<dbReference type="STRING" id="690879.TSACC_21950"/>